<dbReference type="EMBL" id="FNGS01000011">
    <property type="protein sequence ID" value="SDM96415.1"/>
    <property type="molecule type" value="Genomic_DNA"/>
</dbReference>
<dbReference type="InterPro" id="IPR050834">
    <property type="entry name" value="Glycosyltransf_2"/>
</dbReference>
<sequence length="310" mass="35680">MSELPMSVVICTYNRADLIGKALEDLTHQTLEKSQFEVIVVDNKSTDNTAEVVRVFEQKYPYIRYVYEANAGRSNARNRGWQEAVGYYVAYLDDDVRVCPDWAVSMLGALRHASRPLAVGGLVEPWYESKPPAWFIRDFELRSWRKEAGYISAKQAPFGFAGGNMGIARSLLQQYGGFSPELGGDSTGMPRMGEETDLFFRIYKDNKDKADRIFWFEPDAAIQHWTPARNWQIPYRLERSRASGAARAWMMQIKPYSLDYWRVMAFGAKATFRFFRDLVTGKNPAKTEWIRYRQTLAYLKGIHQESVAGR</sequence>
<evidence type="ECO:0000313" key="2">
    <source>
        <dbReference type="EMBL" id="SDM96415.1"/>
    </source>
</evidence>
<dbReference type="AlphaFoldDB" id="A0A1G9XJL7"/>
<dbReference type="PANTHER" id="PTHR43685">
    <property type="entry name" value="GLYCOSYLTRANSFERASE"/>
    <property type="match status" value="1"/>
</dbReference>
<name>A0A1G9XJL7_9BACT</name>
<dbReference type="RefSeq" id="WP_093208262.1">
    <property type="nucleotide sequence ID" value="NZ_FNGS01000011.1"/>
</dbReference>
<dbReference type="PANTHER" id="PTHR43685:SF3">
    <property type="entry name" value="SLR2126 PROTEIN"/>
    <property type="match status" value="1"/>
</dbReference>
<protein>
    <submittedName>
        <fullName evidence="2">Glycosyl transferase family 2</fullName>
    </submittedName>
</protein>
<dbReference type="OrthoDB" id="9801954at2"/>
<evidence type="ECO:0000259" key="1">
    <source>
        <dbReference type="Pfam" id="PF00535"/>
    </source>
</evidence>
<keyword evidence="3" id="KW-1185">Reference proteome</keyword>
<dbReference type="GO" id="GO:0016740">
    <property type="term" value="F:transferase activity"/>
    <property type="evidence" value="ECO:0007669"/>
    <property type="project" value="UniProtKB-KW"/>
</dbReference>
<dbReference type="STRING" id="563176.SAMN04488090_4628"/>
<dbReference type="SUPFAM" id="SSF53448">
    <property type="entry name" value="Nucleotide-diphospho-sugar transferases"/>
    <property type="match status" value="1"/>
</dbReference>
<dbReference type="CDD" id="cd00761">
    <property type="entry name" value="Glyco_tranf_GTA_type"/>
    <property type="match status" value="1"/>
</dbReference>
<feature type="domain" description="Glycosyltransferase 2-like" evidence="1">
    <location>
        <begin position="7"/>
        <end position="175"/>
    </location>
</feature>
<dbReference type="Proteomes" id="UP000198901">
    <property type="component" value="Unassembled WGS sequence"/>
</dbReference>
<accession>A0A1G9XJL7</accession>
<organism evidence="2 3">
    <name type="scientific">Siphonobacter aquaeclarae</name>
    <dbReference type="NCBI Taxonomy" id="563176"/>
    <lineage>
        <taxon>Bacteria</taxon>
        <taxon>Pseudomonadati</taxon>
        <taxon>Bacteroidota</taxon>
        <taxon>Cytophagia</taxon>
        <taxon>Cytophagales</taxon>
        <taxon>Cytophagaceae</taxon>
        <taxon>Siphonobacter</taxon>
    </lineage>
</organism>
<dbReference type="Pfam" id="PF00535">
    <property type="entry name" value="Glycos_transf_2"/>
    <property type="match status" value="1"/>
</dbReference>
<gene>
    <name evidence="2" type="ORF">SAMN04488090_4628</name>
</gene>
<proteinExistence type="predicted"/>
<dbReference type="InterPro" id="IPR029044">
    <property type="entry name" value="Nucleotide-diphossugar_trans"/>
</dbReference>
<evidence type="ECO:0000313" key="3">
    <source>
        <dbReference type="Proteomes" id="UP000198901"/>
    </source>
</evidence>
<keyword evidence="2" id="KW-0808">Transferase</keyword>
<reference evidence="2 3" key="1">
    <citation type="submission" date="2016-10" db="EMBL/GenBank/DDBJ databases">
        <authorList>
            <person name="de Groot N.N."/>
        </authorList>
    </citation>
    <scope>NUCLEOTIDE SEQUENCE [LARGE SCALE GENOMIC DNA]</scope>
    <source>
        <strain evidence="2 3">DSM 21668</strain>
    </source>
</reference>
<dbReference type="InterPro" id="IPR001173">
    <property type="entry name" value="Glyco_trans_2-like"/>
</dbReference>
<dbReference type="Gene3D" id="3.90.550.10">
    <property type="entry name" value="Spore Coat Polysaccharide Biosynthesis Protein SpsA, Chain A"/>
    <property type="match status" value="1"/>
</dbReference>